<evidence type="ECO:0000256" key="2">
    <source>
        <dbReference type="ARBA" id="ARBA00022448"/>
    </source>
</evidence>
<keyword evidence="3" id="KW-1003">Cell membrane</keyword>
<dbReference type="PANTHER" id="PTHR43791:SF100">
    <property type="entry name" value="SUGAR TRANSPORTER"/>
    <property type="match status" value="1"/>
</dbReference>
<protein>
    <submittedName>
        <fullName evidence="9">2-ketogluconate transporter</fullName>
    </submittedName>
</protein>
<sequence>AYTIYDRPQEARWISKAEQNYLVETLAAEQRAIAGTEVKNASLSAVLSDKTMWQLIALNFFYQTGIYGYTLWLPTILKELTHSSMGQVGMLAILPYVGAIAGMFLFSSLSDRTGKRKLFVCLPLIGFALCMFLSVALKNQIWLSYAALVGCGFFLQSAAGVFWTIPARLFSAEMAGGARGVINALGNLGGFCGPYAVGVLITLYSKDAGVYCLAISLALAALMALLLPAKCDAGAAPVKTINPHKRTA</sequence>
<feature type="non-terminal residue" evidence="9">
    <location>
        <position position="1"/>
    </location>
</feature>
<evidence type="ECO:0000256" key="7">
    <source>
        <dbReference type="SAM" id="Phobius"/>
    </source>
</evidence>
<dbReference type="SUPFAM" id="SSF103473">
    <property type="entry name" value="MFS general substrate transporter"/>
    <property type="match status" value="1"/>
</dbReference>
<evidence type="ECO:0000313" key="10">
    <source>
        <dbReference type="Proteomes" id="UP000234667"/>
    </source>
</evidence>
<evidence type="ECO:0000256" key="6">
    <source>
        <dbReference type="ARBA" id="ARBA00023136"/>
    </source>
</evidence>
<evidence type="ECO:0000256" key="3">
    <source>
        <dbReference type="ARBA" id="ARBA00022475"/>
    </source>
</evidence>
<dbReference type="InterPro" id="IPR036259">
    <property type="entry name" value="MFS_trans_sf"/>
</dbReference>
<evidence type="ECO:0000256" key="5">
    <source>
        <dbReference type="ARBA" id="ARBA00022989"/>
    </source>
</evidence>
<dbReference type="GO" id="GO:0022857">
    <property type="term" value="F:transmembrane transporter activity"/>
    <property type="evidence" value="ECO:0007669"/>
    <property type="project" value="InterPro"/>
</dbReference>
<keyword evidence="6 7" id="KW-0472">Membrane</keyword>
<feature type="transmembrane region" description="Helical" evidence="7">
    <location>
        <begin position="208"/>
        <end position="227"/>
    </location>
</feature>
<feature type="transmembrane region" description="Helical" evidence="7">
    <location>
        <begin position="84"/>
        <end position="106"/>
    </location>
</feature>
<keyword evidence="4 7" id="KW-0812">Transmembrane</keyword>
<dbReference type="AlphaFoldDB" id="A0A2J5PNT5"/>
<dbReference type="InterPro" id="IPR020846">
    <property type="entry name" value="MFS_dom"/>
</dbReference>
<feature type="transmembrane region" description="Helical" evidence="7">
    <location>
        <begin position="118"/>
        <end position="136"/>
    </location>
</feature>
<dbReference type="Proteomes" id="UP000234667">
    <property type="component" value="Unassembled WGS sequence"/>
</dbReference>
<dbReference type="EMBL" id="PIDR01000614">
    <property type="protein sequence ID" value="PLO67400.1"/>
    <property type="molecule type" value="Genomic_DNA"/>
</dbReference>
<accession>A0A2J5PNT5</accession>
<evidence type="ECO:0000259" key="8">
    <source>
        <dbReference type="PROSITE" id="PS50850"/>
    </source>
</evidence>
<reference evidence="9 10" key="1">
    <citation type="submission" date="2017-11" db="EMBL/GenBank/DDBJ databases">
        <authorList>
            <person name="Han C.G."/>
        </authorList>
    </citation>
    <scope>NUCLEOTIDE SEQUENCE [LARGE SCALE GENOMIC DNA]</scope>
    <source>
        <strain evidence="9 10">A10</strain>
    </source>
</reference>
<proteinExistence type="predicted"/>
<keyword evidence="5 7" id="KW-1133">Transmembrane helix</keyword>
<dbReference type="GO" id="GO:0005886">
    <property type="term" value="C:plasma membrane"/>
    <property type="evidence" value="ECO:0007669"/>
    <property type="project" value="TreeGrafter"/>
</dbReference>
<keyword evidence="2" id="KW-0813">Transport</keyword>
<reference evidence="9 10" key="2">
    <citation type="submission" date="2018-01" db="EMBL/GenBank/DDBJ databases">
        <title>Genomic study of Klebsiella pneumoniae.</title>
        <authorList>
            <person name="Yang Y."/>
            <person name="Bicalho R."/>
        </authorList>
    </citation>
    <scope>NUCLEOTIDE SEQUENCE [LARGE SCALE GENOMIC DNA]</scope>
    <source>
        <strain evidence="9 10">A10</strain>
    </source>
</reference>
<feature type="transmembrane region" description="Helical" evidence="7">
    <location>
        <begin position="184"/>
        <end position="202"/>
    </location>
</feature>
<dbReference type="Pfam" id="PF07690">
    <property type="entry name" value="MFS_1"/>
    <property type="match status" value="1"/>
</dbReference>
<dbReference type="PANTHER" id="PTHR43791">
    <property type="entry name" value="PERMEASE-RELATED"/>
    <property type="match status" value="1"/>
</dbReference>
<evidence type="ECO:0000256" key="1">
    <source>
        <dbReference type="ARBA" id="ARBA00004141"/>
    </source>
</evidence>
<name>A0A2J5PNT5_9ENTR</name>
<feature type="transmembrane region" description="Helical" evidence="7">
    <location>
        <begin position="142"/>
        <end position="163"/>
    </location>
</feature>
<evidence type="ECO:0000256" key="4">
    <source>
        <dbReference type="ARBA" id="ARBA00022692"/>
    </source>
</evidence>
<feature type="transmembrane region" description="Helical" evidence="7">
    <location>
        <begin position="52"/>
        <end position="72"/>
    </location>
</feature>
<comment type="caution">
    <text evidence="9">The sequence shown here is derived from an EMBL/GenBank/DDBJ whole genome shotgun (WGS) entry which is preliminary data.</text>
</comment>
<comment type="subcellular location">
    <subcellularLocation>
        <location evidence="1">Membrane</location>
        <topology evidence="1">Multi-pass membrane protein</topology>
    </subcellularLocation>
</comment>
<evidence type="ECO:0000313" key="9">
    <source>
        <dbReference type="EMBL" id="PLO67400.1"/>
    </source>
</evidence>
<gene>
    <name evidence="9" type="ORF">CWN49_18795</name>
</gene>
<dbReference type="PROSITE" id="PS50850">
    <property type="entry name" value="MFS"/>
    <property type="match status" value="1"/>
</dbReference>
<feature type="domain" description="Major facilitator superfamily (MFS) profile" evidence="8">
    <location>
        <begin position="1"/>
        <end position="232"/>
    </location>
</feature>
<dbReference type="InterPro" id="IPR011701">
    <property type="entry name" value="MFS"/>
</dbReference>
<organism evidence="9 10">
    <name type="scientific">Klebsiella michiganensis</name>
    <dbReference type="NCBI Taxonomy" id="1134687"/>
    <lineage>
        <taxon>Bacteria</taxon>
        <taxon>Pseudomonadati</taxon>
        <taxon>Pseudomonadota</taxon>
        <taxon>Gammaproteobacteria</taxon>
        <taxon>Enterobacterales</taxon>
        <taxon>Enterobacteriaceae</taxon>
        <taxon>Klebsiella/Raoultella group</taxon>
        <taxon>Klebsiella</taxon>
    </lineage>
</organism>
<dbReference type="Gene3D" id="1.20.1250.20">
    <property type="entry name" value="MFS general substrate transporter like domains"/>
    <property type="match status" value="1"/>
</dbReference>